<accession>A0ABD0ANS3</accession>
<protein>
    <submittedName>
        <fullName evidence="1">Uncharacterized protein</fullName>
    </submittedName>
</protein>
<dbReference type="EMBL" id="BOLH01000034">
    <property type="protein sequence ID" value="GIC72994.1"/>
    <property type="molecule type" value="Genomic_DNA"/>
</dbReference>
<evidence type="ECO:0000313" key="2">
    <source>
        <dbReference type="Proteomes" id="UP000653631"/>
    </source>
</evidence>
<dbReference type="AlphaFoldDB" id="A0ABD0ANS3"/>
<proteinExistence type="predicted"/>
<comment type="caution">
    <text evidence="1">The sequence shown here is derived from an EMBL/GenBank/DDBJ whole genome shotgun (WGS) entry which is preliminary data.</text>
</comment>
<gene>
    <name evidence="1" type="ORF">LF01B1_20090</name>
</gene>
<reference evidence="1 2" key="1">
    <citation type="submission" date="2021-01" db="EMBL/GenBank/DDBJ databases">
        <title>Development of a method for detection of lactic acid bacteria that cause putrefactive shochu mash.</title>
        <authorList>
            <person name="Takashita H."/>
            <person name="Fujihara E."/>
            <person name="Takayama K."/>
            <person name="Yamamoto H."/>
            <person name="Mizutani M."/>
            <person name="Kajiwara Y."/>
        </authorList>
    </citation>
    <scope>NUCLEOTIDE SEQUENCE [LARGE SCALE GENOMIC DNA]</scope>
    <source>
        <strain evidence="1 2">01-B1</strain>
    </source>
</reference>
<name>A0ABD0ANS3_LIMFE</name>
<sequence length="72" mass="8079">MSVEKGWDEVWVAVKFQTNLEIAGSLRNLFRGSLGIENLGGRALFGRGARHGLPTSDKLRMPMIYVRESDDE</sequence>
<dbReference type="Proteomes" id="UP000653631">
    <property type="component" value="Unassembled WGS sequence"/>
</dbReference>
<evidence type="ECO:0000313" key="1">
    <source>
        <dbReference type="EMBL" id="GIC72994.1"/>
    </source>
</evidence>
<organism evidence="1 2">
    <name type="scientific">Limosilactobacillus fermentum</name>
    <name type="common">Lactobacillus fermentum</name>
    <dbReference type="NCBI Taxonomy" id="1613"/>
    <lineage>
        <taxon>Bacteria</taxon>
        <taxon>Bacillati</taxon>
        <taxon>Bacillota</taxon>
        <taxon>Bacilli</taxon>
        <taxon>Lactobacillales</taxon>
        <taxon>Lactobacillaceae</taxon>
        <taxon>Limosilactobacillus</taxon>
    </lineage>
</organism>